<dbReference type="InterPro" id="IPR036998">
    <property type="entry name" value="Porin_LamB_sf"/>
</dbReference>
<feature type="signal peptide" evidence="10">
    <location>
        <begin position="1"/>
        <end position="23"/>
    </location>
</feature>
<keyword evidence="8" id="KW-0472">Membrane</keyword>
<keyword evidence="7" id="KW-0626">Porin</keyword>
<dbReference type="PANTHER" id="PTHR38762">
    <property type="entry name" value="CRYPTIC OUTER MEMBRANE PORIN BGLH-RELATED"/>
    <property type="match status" value="1"/>
</dbReference>
<dbReference type="STRING" id="322710.Avin_33610"/>
<dbReference type="GO" id="GO:0015288">
    <property type="term" value="F:porin activity"/>
    <property type="evidence" value="ECO:0007669"/>
    <property type="project" value="UniProtKB-KW"/>
</dbReference>
<evidence type="ECO:0000256" key="6">
    <source>
        <dbReference type="ARBA" id="ARBA00023065"/>
    </source>
</evidence>
<evidence type="ECO:0000256" key="9">
    <source>
        <dbReference type="ARBA" id="ARBA00023237"/>
    </source>
</evidence>
<evidence type="ECO:0000256" key="2">
    <source>
        <dbReference type="ARBA" id="ARBA00007055"/>
    </source>
</evidence>
<protein>
    <submittedName>
        <fullName evidence="11">LamB type porin</fullName>
    </submittedName>
</protein>
<dbReference type="OrthoDB" id="106611at2"/>
<keyword evidence="10" id="KW-0732">Signal</keyword>
<dbReference type="Proteomes" id="UP000002424">
    <property type="component" value="Chromosome"/>
</dbReference>
<dbReference type="PANTHER" id="PTHR38762:SF1">
    <property type="entry name" value="CRYPTIC OUTER MEMBRANE PORIN BGLH-RELATED"/>
    <property type="match status" value="1"/>
</dbReference>
<dbReference type="GeneID" id="88186386"/>
<keyword evidence="4" id="KW-1134">Transmembrane beta strand</keyword>
<dbReference type="Gene3D" id="2.40.170.10">
    <property type="entry name" value="Porin, LamB type"/>
    <property type="match status" value="1"/>
</dbReference>
<dbReference type="InterPro" id="IPR050286">
    <property type="entry name" value="G_neg_Bact_CarbUptk_Porin"/>
</dbReference>
<evidence type="ECO:0000256" key="1">
    <source>
        <dbReference type="ARBA" id="ARBA00004571"/>
    </source>
</evidence>
<feature type="chain" id="PRO_5002908540" evidence="10">
    <location>
        <begin position="24"/>
        <end position="407"/>
    </location>
</feature>
<evidence type="ECO:0000313" key="11">
    <source>
        <dbReference type="EMBL" id="ACO79511.1"/>
    </source>
</evidence>
<evidence type="ECO:0000256" key="7">
    <source>
        <dbReference type="ARBA" id="ARBA00023114"/>
    </source>
</evidence>
<evidence type="ECO:0000256" key="5">
    <source>
        <dbReference type="ARBA" id="ARBA00022692"/>
    </source>
</evidence>
<dbReference type="GO" id="GO:0015144">
    <property type="term" value="F:carbohydrate transmembrane transporter activity"/>
    <property type="evidence" value="ECO:0007669"/>
    <property type="project" value="TreeGrafter"/>
</dbReference>
<sequence length="407" mass="46034">MKKTKKALLLTSICIMFPLSAQAWNYSGYYRLGFAGSADGHTQSCFKLPGAGSKYRLGNECEEYFEPVLQHDLLSFDDGSTLGFYTMGQVFNDYGHKLRFSDDWGYTRLAQWYAEWKNMPALNGGNFWIGRRWYNRNNVHISDFWYWNQSGTGFAFDKVGIGGDLTLSYVFSRKDNQDQDPYVNRHDLTLEGIATNPGGELQWGVSYLQKPDSRDAHSGWSTTLQHKQEDVLGGFNTLAVQYGQASGTNISYTGDTTQGTGSKTWRLVEILDWQTSPRFSGQFDVVYQRDIRPEGGGQHWLSIGARPVYGLGHQFKLAVEVGHDRVRASDGTRTLTKITIAPTWSPKGPGFLDRPEVRFYYTYAFWNKEAQRAANQMSPGSALSDTGVFGSDRNGANFGIQFEHWWD</sequence>
<organism evidence="11 12">
    <name type="scientific">Azotobacter vinelandii (strain DJ / ATCC BAA-1303)</name>
    <dbReference type="NCBI Taxonomy" id="322710"/>
    <lineage>
        <taxon>Bacteria</taxon>
        <taxon>Pseudomonadati</taxon>
        <taxon>Pseudomonadota</taxon>
        <taxon>Gammaproteobacteria</taxon>
        <taxon>Pseudomonadales</taxon>
        <taxon>Pseudomonadaceae</taxon>
        <taxon>Azotobacter</taxon>
    </lineage>
</organism>
<dbReference type="InterPro" id="IPR003192">
    <property type="entry name" value="Porin_LamB"/>
</dbReference>
<evidence type="ECO:0000256" key="8">
    <source>
        <dbReference type="ARBA" id="ARBA00023136"/>
    </source>
</evidence>
<keyword evidence="9" id="KW-0998">Cell outer membrane</keyword>
<dbReference type="EMBL" id="CP001157">
    <property type="protein sequence ID" value="ACO79511.1"/>
    <property type="molecule type" value="Genomic_DNA"/>
</dbReference>
<evidence type="ECO:0000256" key="4">
    <source>
        <dbReference type="ARBA" id="ARBA00022452"/>
    </source>
</evidence>
<dbReference type="RefSeq" id="WP_012701891.1">
    <property type="nucleotide sequence ID" value="NC_012560.1"/>
</dbReference>
<name>C1DPU0_AZOVD</name>
<dbReference type="GO" id="GO:0009279">
    <property type="term" value="C:cell outer membrane"/>
    <property type="evidence" value="ECO:0007669"/>
    <property type="project" value="UniProtKB-SubCell"/>
</dbReference>
<reference evidence="11 12" key="1">
    <citation type="journal article" date="2009" name="J. Bacteriol.">
        <title>Genome sequence of Azotobacter vinelandii, an obligate aerobe specialized to support diverse anaerobic metabolic processes.</title>
        <authorList>
            <person name="Setubal J.C."/>
            <person name="dos Santos P."/>
            <person name="Goldman B.S."/>
            <person name="Ertesvag H."/>
            <person name="Espin G."/>
            <person name="Rubio L.M."/>
            <person name="Valla S."/>
            <person name="Almeida N.F."/>
            <person name="Balasubramanian D."/>
            <person name="Cromes L."/>
            <person name="Curatti L."/>
            <person name="Du Z."/>
            <person name="Godsy E."/>
            <person name="Goodner B."/>
            <person name="Hellner-Burris K."/>
            <person name="Hernandez J.A."/>
            <person name="Houmiel K."/>
            <person name="Imperial J."/>
            <person name="Kennedy C."/>
            <person name="Larson T.J."/>
            <person name="Latreille P."/>
            <person name="Ligon L.S."/>
            <person name="Lu J."/>
            <person name="Maerk M."/>
            <person name="Miller N.M."/>
            <person name="Norton S."/>
            <person name="O'Carroll I.P."/>
            <person name="Paulsen I."/>
            <person name="Raulfs E.C."/>
            <person name="Roemer R."/>
            <person name="Rosser J."/>
            <person name="Segura D."/>
            <person name="Slater S."/>
            <person name="Stricklin S.L."/>
            <person name="Studholme D.J."/>
            <person name="Sun J."/>
            <person name="Viana C.J."/>
            <person name="Wallin E."/>
            <person name="Wang B."/>
            <person name="Wheeler C."/>
            <person name="Zhu H."/>
            <person name="Dean D.R."/>
            <person name="Dixon R."/>
            <person name="Wood D."/>
        </authorList>
    </citation>
    <scope>NUCLEOTIDE SEQUENCE [LARGE SCALE GENOMIC DNA]</scope>
    <source>
        <strain evidence="12">DJ / ATCC BAA-1303</strain>
    </source>
</reference>
<dbReference type="CDD" id="cd01346">
    <property type="entry name" value="Maltoporin-like"/>
    <property type="match status" value="1"/>
</dbReference>
<dbReference type="HOGENOM" id="CLU_032473_4_1_6"/>
<gene>
    <name evidence="11" type="ordered locus">Avin_33610</name>
</gene>
<dbReference type="EnsemblBacteria" id="ACO79511">
    <property type="protein sequence ID" value="ACO79511"/>
    <property type="gene ID" value="Avin_33610"/>
</dbReference>
<evidence type="ECO:0000313" key="12">
    <source>
        <dbReference type="Proteomes" id="UP000002424"/>
    </source>
</evidence>
<evidence type="ECO:0000256" key="3">
    <source>
        <dbReference type="ARBA" id="ARBA00022448"/>
    </source>
</evidence>
<dbReference type="SUPFAM" id="SSF56935">
    <property type="entry name" value="Porins"/>
    <property type="match status" value="1"/>
</dbReference>
<accession>C1DPU0</accession>
<evidence type="ECO:0000256" key="10">
    <source>
        <dbReference type="SAM" id="SignalP"/>
    </source>
</evidence>
<comment type="similarity">
    <text evidence="2">Belongs to the porin LamB (TC 1.B.3) family.</text>
</comment>
<proteinExistence type="inferred from homology"/>
<comment type="subcellular location">
    <subcellularLocation>
        <location evidence="1">Cell outer membrane</location>
        <topology evidence="1">Multi-pass membrane protein</topology>
    </subcellularLocation>
</comment>
<dbReference type="KEGG" id="avn:Avin_33610"/>
<dbReference type="AlphaFoldDB" id="C1DPU0"/>
<dbReference type="eggNOG" id="COG4580">
    <property type="taxonomic scope" value="Bacteria"/>
</dbReference>
<keyword evidence="3" id="KW-0813">Transport</keyword>
<keyword evidence="6" id="KW-0406">Ion transport</keyword>
<keyword evidence="5" id="KW-0812">Transmembrane</keyword>
<dbReference type="GO" id="GO:0015774">
    <property type="term" value="P:polysaccharide transport"/>
    <property type="evidence" value="ECO:0007669"/>
    <property type="project" value="TreeGrafter"/>
</dbReference>
<keyword evidence="12" id="KW-1185">Reference proteome</keyword>
<dbReference type="Pfam" id="PF02264">
    <property type="entry name" value="LamB"/>
    <property type="match status" value="1"/>
</dbReference>
<dbReference type="GO" id="GO:0046930">
    <property type="term" value="C:pore complex"/>
    <property type="evidence" value="ECO:0007669"/>
    <property type="project" value="UniProtKB-KW"/>
</dbReference>
<dbReference type="GO" id="GO:0006811">
    <property type="term" value="P:monoatomic ion transport"/>
    <property type="evidence" value="ECO:0007669"/>
    <property type="project" value="UniProtKB-KW"/>
</dbReference>